<sequence>MSGFKDQIFIFLMLGIGVLGLCVCIMIPFWYSTVKIESDLWNNLRTNVYEHYFELKQSLIDRLKCIHSQNEISISKNNPSNKSFTYKNYWKYIWRIFVYFIVVALFSIINIAYLYKKCTDYLSYRPEIIKELIRGQFFLNLIAIASTNSQLERWGLPLANYIPNEYFLVNSLPTFQNYIKNVERSRLILRDHKYLPILSEKFKRLFFEQENDPNWYYFDYGAFAAEDIINFDSYSVTYSNLDTNFWLFWIVNLEESARTYRDFSIEIDGYSQSVIEDQVKIITMAFVVFAMSSGFIYFLLYFQFFRKEKHYLRKINSIMKIIP</sequence>
<name>A0AAU9IG51_9CILI</name>
<protein>
    <submittedName>
        <fullName evidence="2">Uncharacterized protein</fullName>
    </submittedName>
</protein>
<comment type="caution">
    <text evidence="2">The sequence shown here is derived from an EMBL/GenBank/DDBJ whole genome shotgun (WGS) entry which is preliminary data.</text>
</comment>
<feature type="transmembrane region" description="Helical" evidence="1">
    <location>
        <begin position="92"/>
        <end position="115"/>
    </location>
</feature>
<feature type="transmembrane region" description="Helical" evidence="1">
    <location>
        <begin position="281"/>
        <end position="304"/>
    </location>
</feature>
<feature type="transmembrane region" description="Helical" evidence="1">
    <location>
        <begin position="9"/>
        <end position="31"/>
    </location>
</feature>
<keyword evidence="1" id="KW-0472">Membrane</keyword>
<dbReference type="EMBL" id="CAJZBQ010000004">
    <property type="protein sequence ID" value="CAG9311173.1"/>
    <property type="molecule type" value="Genomic_DNA"/>
</dbReference>
<gene>
    <name evidence="2" type="ORF">BSTOLATCC_MIC3465</name>
</gene>
<evidence type="ECO:0000313" key="2">
    <source>
        <dbReference type="EMBL" id="CAG9311173.1"/>
    </source>
</evidence>
<reference evidence="2" key="1">
    <citation type="submission" date="2021-09" db="EMBL/GenBank/DDBJ databases">
        <authorList>
            <consortium name="AG Swart"/>
            <person name="Singh M."/>
            <person name="Singh A."/>
            <person name="Seah K."/>
            <person name="Emmerich C."/>
        </authorList>
    </citation>
    <scope>NUCLEOTIDE SEQUENCE</scope>
    <source>
        <strain evidence="2">ATCC30299</strain>
    </source>
</reference>
<dbReference type="Proteomes" id="UP001162131">
    <property type="component" value="Unassembled WGS sequence"/>
</dbReference>
<accession>A0AAU9IG51</accession>
<dbReference type="AlphaFoldDB" id="A0AAU9IG51"/>
<keyword evidence="1" id="KW-1133">Transmembrane helix</keyword>
<proteinExistence type="predicted"/>
<organism evidence="2 3">
    <name type="scientific">Blepharisma stoltei</name>
    <dbReference type="NCBI Taxonomy" id="1481888"/>
    <lineage>
        <taxon>Eukaryota</taxon>
        <taxon>Sar</taxon>
        <taxon>Alveolata</taxon>
        <taxon>Ciliophora</taxon>
        <taxon>Postciliodesmatophora</taxon>
        <taxon>Heterotrichea</taxon>
        <taxon>Heterotrichida</taxon>
        <taxon>Blepharismidae</taxon>
        <taxon>Blepharisma</taxon>
    </lineage>
</organism>
<evidence type="ECO:0000256" key="1">
    <source>
        <dbReference type="SAM" id="Phobius"/>
    </source>
</evidence>
<evidence type="ECO:0000313" key="3">
    <source>
        <dbReference type="Proteomes" id="UP001162131"/>
    </source>
</evidence>
<keyword evidence="3" id="KW-1185">Reference proteome</keyword>
<keyword evidence="1" id="KW-0812">Transmembrane</keyword>